<sequence length="226" mass="24895">MANRSYLYSLDNRPESYEDRPDTISGLSEWPYAIPFSYLVLLSGDPRLCASLISDGFDDDPAERRTKLYAISGEFDAGYARLTKFAAAARAASDSADLRAGLDEAEKFLDAHRDRYLLLETIELDTMIESDEDALRTAIEGHLDRCREAGAAIDALPDDVTEAGAVLAKAAAQQSGAPLGAFHGLVLGDDFDNTRDDKTDNPVGLSWWTDVLYFALWNREEFAANQ</sequence>
<comment type="caution">
    <text evidence="2">The sequence shown here is derived from an EMBL/GenBank/DDBJ whole genome shotgun (WGS) entry which is preliminary data.</text>
</comment>
<gene>
    <name evidence="2" type="ORF">FHR82_001317</name>
</gene>
<evidence type="ECO:0000313" key="2">
    <source>
        <dbReference type="EMBL" id="MBB4905100.1"/>
    </source>
</evidence>
<dbReference type="EMBL" id="JACHJQ010000002">
    <property type="protein sequence ID" value="MBB4905100.1"/>
    <property type="molecule type" value="Genomic_DNA"/>
</dbReference>
<dbReference type="InterPro" id="IPR056724">
    <property type="entry name" value="DUF7822"/>
</dbReference>
<evidence type="ECO:0000313" key="3">
    <source>
        <dbReference type="Proteomes" id="UP000520767"/>
    </source>
</evidence>
<proteinExistence type="predicted"/>
<protein>
    <recommendedName>
        <fullName evidence="1">DUF7822 domain-containing protein</fullName>
    </recommendedName>
</protein>
<dbReference type="Pfam" id="PF25135">
    <property type="entry name" value="DUF7822"/>
    <property type="match status" value="1"/>
</dbReference>
<accession>A0A7W7VCM2</accession>
<evidence type="ECO:0000259" key="1">
    <source>
        <dbReference type="Pfam" id="PF25135"/>
    </source>
</evidence>
<keyword evidence="3" id="KW-1185">Reference proteome</keyword>
<dbReference type="Proteomes" id="UP000520767">
    <property type="component" value="Unassembled WGS sequence"/>
</dbReference>
<name>A0A7W7VCM2_9PSEU</name>
<dbReference type="RefSeq" id="WP_184809391.1">
    <property type="nucleotide sequence ID" value="NZ_JACHJQ010000002.1"/>
</dbReference>
<reference evidence="2 3" key="1">
    <citation type="submission" date="2020-08" db="EMBL/GenBank/DDBJ databases">
        <title>Genomic Encyclopedia of Type Strains, Phase III (KMG-III): the genomes of soil and plant-associated and newly described type strains.</title>
        <authorList>
            <person name="Whitman W."/>
        </authorList>
    </citation>
    <scope>NUCLEOTIDE SEQUENCE [LARGE SCALE GENOMIC DNA]</scope>
    <source>
        <strain evidence="2 3">CECT 8960</strain>
    </source>
</reference>
<dbReference type="AlphaFoldDB" id="A0A7W7VCM2"/>
<feature type="domain" description="DUF7822" evidence="1">
    <location>
        <begin position="12"/>
        <end position="168"/>
    </location>
</feature>
<organism evidence="2 3">
    <name type="scientific">Actinophytocola algeriensis</name>
    <dbReference type="NCBI Taxonomy" id="1768010"/>
    <lineage>
        <taxon>Bacteria</taxon>
        <taxon>Bacillati</taxon>
        <taxon>Actinomycetota</taxon>
        <taxon>Actinomycetes</taxon>
        <taxon>Pseudonocardiales</taxon>
        <taxon>Pseudonocardiaceae</taxon>
    </lineage>
</organism>